<evidence type="ECO:0000313" key="3">
    <source>
        <dbReference type="Proteomes" id="UP000271227"/>
    </source>
</evidence>
<gene>
    <name evidence="2" type="ORF">BXY39_0811</name>
</gene>
<dbReference type="InParanoid" id="A0A3M0CTM2"/>
<evidence type="ECO:0000256" key="1">
    <source>
        <dbReference type="SAM" id="MobiDB-lite"/>
    </source>
</evidence>
<dbReference type="Proteomes" id="UP000271227">
    <property type="component" value="Unassembled WGS sequence"/>
</dbReference>
<keyword evidence="3" id="KW-1185">Reference proteome</keyword>
<proteinExistence type="predicted"/>
<evidence type="ECO:0008006" key="4">
    <source>
        <dbReference type="Google" id="ProtNLM"/>
    </source>
</evidence>
<dbReference type="RefSeq" id="WP_121937499.1">
    <property type="nucleotide sequence ID" value="NZ_REFR01000009.1"/>
</dbReference>
<feature type="compositionally biased region" description="Basic residues" evidence="1">
    <location>
        <begin position="102"/>
        <end position="114"/>
    </location>
</feature>
<dbReference type="PANTHER" id="PTHR38040">
    <property type="entry name" value="UBIQUINONE BIOSYNTHESIS ACCESSORY FACTOR UBIK"/>
    <property type="match status" value="1"/>
</dbReference>
<protein>
    <recommendedName>
        <fullName evidence="4">BMFP domain-containing protein YqiC</fullName>
    </recommendedName>
</protein>
<dbReference type="OrthoDB" id="7392124at2"/>
<comment type="caution">
    <text evidence="2">The sequence shown here is derived from an EMBL/GenBank/DDBJ whole genome shotgun (WGS) entry which is preliminary data.</text>
</comment>
<sequence>MQTNHPFFDDLAKLASNAAGAMNSARSEMEETFRAWLQRQLDGMDLVTRDEFETVKAMVEKARAENDALRAEIDSLKAARTTSAKPAEAKPKRATASARKPAASRKTKPATKDS</sequence>
<evidence type="ECO:0000313" key="2">
    <source>
        <dbReference type="EMBL" id="RMB12315.1"/>
    </source>
</evidence>
<organism evidence="2 3">
    <name type="scientific">Eilatimonas milleporae</name>
    <dbReference type="NCBI Taxonomy" id="911205"/>
    <lineage>
        <taxon>Bacteria</taxon>
        <taxon>Pseudomonadati</taxon>
        <taxon>Pseudomonadota</taxon>
        <taxon>Alphaproteobacteria</taxon>
        <taxon>Kordiimonadales</taxon>
        <taxon>Kordiimonadaceae</taxon>
        <taxon>Eilatimonas</taxon>
    </lineage>
</organism>
<dbReference type="InterPro" id="IPR007475">
    <property type="entry name" value="UbiK"/>
</dbReference>
<dbReference type="PANTHER" id="PTHR38040:SF1">
    <property type="entry name" value="UBIQUINONE BIOSYNTHESIS ACCESSORY FACTOR UBIK"/>
    <property type="match status" value="1"/>
</dbReference>
<reference evidence="2 3" key="1">
    <citation type="submission" date="2018-10" db="EMBL/GenBank/DDBJ databases">
        <title>Genomic Encyclopedia of Archaeal and Bacterial Type Strains, Phase II (KMG-II): from individual species to whole genera.</title>
        <authorList>
            <person name="Goeker M."/>
        </authorList>
    </citation>
    <scope>NUCLEOTIDE SEQUENCE [LARGE SCALE GENOMIC DNA]</scope>
    <source>
        <strain evidence="2 3">DSM 25217</strain>
    </source>
</reference>
<dbReference type="AlphaFoldDB" id="A0A3M0CTM2"/>
<name>A0A3M0CTM2_9PROT</name>
<accession>A0A3M0CTM2</accession>
<dbReference type="Pfam" id="PF04380">
    <property type="entry name" value="BMFP"/>
    <property type="match status" value="1"/>
</dbReference>
<dbReference type="EMBL" id="REFR01000009">
    <property type="protein sequence ID" value="RMB12315.1"/>
    <property type="molecule type" value="Genomic_DNA"/>
</dbReference>
<feature type="region of interest" description="Disordered" evidence="1">
    <location>
        <begin position="76"/>
        <end position="114"/>
    </location>
</feature>